<feature type="transmembrane region" description="Helical" evidence="3">
    <location>
        <begin position="172"/>
        <end position="189"/>
    </location>
</feature>
<feature type="region of interest" description="Disordered" evidence="2">
    <location>
        <begin position="398"/>
        <end position="431"/>
    </location>
</feature>
<dbReference type="Proteomes" id="UP000663879">
    <property type="component" value="Unassembled WGS sequence"/>
</dbReference>
<name>A0A814EXT3_9BILA</name>
<keyword evidence="3" id="KW-0472">Membrane</keyword>
<comment type="caution">
    <text evidence="4">The sequence shown here is derived from an EMBL/GenBank/DDBJ whole genome shotgun (WGS) entry which is preliminary data.</text>
</comment>
<evidence type="ECO:0008006" key="6">
    <source>
        <dbReference type="Google" id="ProtNLM"/>
    </source>
</evidence>
<feature type="compositionally biased region" description="Low complexity" evidence="2">
    <location>
        <begin position="400"/>
        <end position="411"/>
    </location>
</feature>
<sequence>MHHKPETIIFKFINIIYEYFFEKIFFKPVNSFTEKCDDYDEQSKQNTESIKRLLGNNSILKQKFDTYDVQFIQNEDSIKRLLSENSKYEGQLENSKKLNKEKEMEKKDLEEILIWLQGFIESCRNVSLNINGIFFGQKQPILTERIINGFVRSTISTIDCGRFMVTNAHMEMLIAFFIITVMVILFKLFKKRRHSTPNPTNFNVFNTMRLESSRNHTSVYGEYRNINVDSRSIKAPEVFKEGMDLKSWFILMEIYSKNFPKYEWLEVAISYIENKVLRKVKNLEEFIFTRSYVDFKTKLFDAFTVKPREIPVILKRLTDYKQSQKDSIREYGESIVNIVKKLFPNVNDSNDIIQECFVEGLYDKRLREAVRLKLFKMKNIKKNESFKIHDLIKSAECKNSSFDSSSPKDQSMTSSDGEQYHGRMRNSNGPLQQQNRYQNIKKNFQKQVGFQLPSNGPNQKINYLSHVPSQNLVLNKNEPIIEEYHGGKLYTASGEIQIFGLVRLKRCLIVPVVQLNNTNILVTNDLGHQCLLGRDIINRIPDLKKRIDSTKTIYQEYSLRLQTNQFYSVAKDINFNKSKLIKTDSNTNVKPIQNGKFMYGFNNFQKQKNVWCSNLRYGQEIKCGNCPNISWWKKRKEKLNAKLAINE</sequence>
<gene>
    <name evidence="4" type="ORF">OXX778_LOCUS15241</name>
</gene>
<dbReference type="EMBL" id="CAJNOC010003317">
    <property type="protein sequence ID" value="CAF0977424.1"/>
    <property type="molecule type" value="Genomic_DNA"/>
</dbReference>
<evidence type="ECO:0000313" key="4">
    <source>
        <dbReference type="EMBL" id="CAF0977424.1"/>
    </source>
</evidence>
<evidence type="ECO:0000256" key="2">
    <source>
        <dbReference type="SAM" id="MobiDB-lite"/>
    </source>
</evidence>
<reference evidence="4" key="1">
    <citation type="submission" date="2021-02" db="EMBL/GenBank/DDBJ databases">
        <authorList>
            <person name="Nowell W R."/>
        </authorList>
    </citation>
    <scope>NUCLEOTIDE SEQUENCE</scope>
    <source>
        <strain evidence="4">Ploen Becks lab</strain>
    </source>
</reference>
<proteinExistence type="predicted"/>
<dbReference type="AlphaFoldDB" id="A0A814EXT3"/>
<evidence type="ECO:0000256" key="3">
    <source>
        <dbReference type="SAM" id="Phobius"/>
    </source>
</evidence>
<feature type="coiled-coil region" evidence="1">
    <location>
        <begin position="78"/>
        <end position="112"/>
    </location>
</feature>
<keyword evidence="5" id="KW-1185">Reference proteome</keyword>
<keyword evidence="3" id="KW-1133">Transmembrane helix</keyword>
<keyword evidence="1" id="KW-0175">Coiled coil</keyword>
<evidence type="ECO:0000313" key="5">
    <source>
        <dbReference type="Proteomes" id="UP000663879"/>
    </source>
</evidence>
<keyword evidence="3" id="KW-0812">Transmembrane</keyword>
<organism evidence="4 5">
    <name type="scientific">Brachionus calyciflorus</name>
    <dbReference type="NCBI Taxonomy" id="104777"/>
    <lineage>
        <taxon>Eukaryota</taxon>
        <taxon>Metazoa</taxon>
        <taxon>Spiralia</taxon>
        <taxon>Gnathifera</taxon>
        <taxon>Rotifera</taxon>
        <taxon>Eurotatoria</taxon>
        <taxon>Monogononta</taxon>
        <taxon>Pseudotrocha</taxon>
        <taxon>Ploima</taxon>
        <taxon>Brachionidae</taxon>
        <taxon>Brachionus</taxon>
    </lineage>
</organism>
<protein>
    <recommendedName>
        <fullName evidence="6">Retrotransposon gag domain-containing protein</fullName>
    </recommendedName>
</protein>
<dbReference type="OrthoDB" id="10224775at2759"/>
<accession>A0A814EXT3</accession>
<evidence type="ECO:0000256" key="1">
    <source>
        <dbReference type="SAM" id="Coils"/>
    </source>
</evidence>